<dbReference type="OrthoDB" id="9808275at2"/>
<dbReference type="PANTHER" id="PTHR32092">
    <property type="entry name" value="6-PHOSPHO-BETA-GLUCOSIDASE-RELATED"/>
    <property type="match status" value="1"/>
</dbReference>
<evidence type="ECO:0000256" key="4">
    <source>
        <dbReference type="ARBA" id="ARBA00023027"/>
    </source>
</evidence>
<evidence type="ECO:0000256" key="1">
    <source>
        <dbReference type="ARBA" id="ARBA00010141"/>
    </source>
</evidence>
<evidence type="ECO:0000256" key="3">
    <source>
        <dbReference type="ARBA" id="ARBA00022801"/>
    </source>
</evidence>
<dbReference type="STRING" id="118967.SAMN02745191_1569"/>
<feature type="site" description="Increases basicity of active site Tyr" evidence="10">
    <location>
        <position position="109"/>
    </location>
</feature>
<dbReference type="AlphaFoldDB" id="A0A1T4NCU3"/>
<keyword evidence="6 11" id="KW-0326">Glycosidase</keyword>
<evidence type="ECO:0000256" key="11">
    <source>
        <dbReference type="RuleBase" id="RU361152"/>
    </source>
</evidence>
<evidence type="ECO:0000256" key="5">
    <source>
        <dbReference type="ARBA" id="ARBA00023211"/>
    </source>
</evidence>
<feature type="binding site" evidence="8">
    <location>
        <position position="288"/>
    </location>
    <ligand>
        <name>substrate</name>
    </ligand>
</feature>
<proteinExistence type="inferred from homology"/>
<feature type="domain" description="Glycosyl hydrolase family 4 C-terminal" evidence="12">
    <location>
        <begin position="195"/>
        <end position="443"/>
    </location>
</feature>
<dbReference type="SUPFAM" id="SSF51735">
    <property type="entry name" value="NAD(P)-binding Rossmann-fold domains"/>
    <property type="match status" value="1"/>
</dbReference>
<reference evidence="14" key="1">
    <citation type="submission" date="2017-02" db="EMBL/GenBank/DDBJ databases">
        <authorList>
            <person name="Varghese N."/>
            <person name="Submissions S."/>
        </authorList>
    </citation>
    <scope>NUCLEOTIDE SEQUENCE [LARGE SCALE GENOMIC DNA]</scope>
    <source>
        <strain evidence="14">ATCC 25662</strain>
    </source>
</reference>
<dbReference type="SUPFAM" id="SSF56327">
    <property type="entry name" value="LDH C-terminal domain-like"/>
    <property type="match status" value="1"/>
</dbReference>
<feature type="active site" description="Proton donor" evidence="7">
    <location>
        <position position="171"/>
    </location>
</feature>
<dbReference type="GO" id="GO:0004553">
    <property type="term" value="F:hydrolase activity, hydrolyzing O-glycosyl compounds"/>
    <property type="evidence" value="ECO:0007669"/>
    <property type="project" value="InterPro"/>
</dbReference>
<keyword evidence="9" id="KW-0170">Cobalt</keyword>
<dbReference type="PRINTS" id="PR00732">
    <property type="entry name" value="GLHYDRLASE4"/>
</dbReference>
<evidence type="ECO:0000256" key="6">
    <source>
        <dbReference type="ARBA" id="ARBA00023295"/>
    </source>
</evidence>
<dbReference type="Pfam" id="PF02056">
    <property type="entry name" value="Glyco_hydro_4"/>
    <property type="match status" value="1"/>
</dbReference>
<feature type="binding site" evidence="8">
    <location>
        <position position="93"/>
    </location>
    <ligand>
        <name>substrate</name>
    </ligand>
</feature>
<dbReference type="Proteomes" id="UP000243297">
    <property type="component" value="Unassembled WGS sequence"/>
</dbReference>
<keyword evidence="5 9" id="KW-0464">Manganese</keyword>
<evidence type="ECO:0000313" key="13">
    <source>
        <dbReference type="EMBL" id="SJZ76955.1"/>
    </source>
</evidence>
<keyword evidence="4 11" id="KW-0520">NAD</keyword>
<organism evidence="13 14">
    <name type="scientific">Anaerorhabdus furcosa</name>
    <dbReference type="NCBI Taxonomy" id="118967"/>
    <lineage>
        <taxon>Bacteria</taxon>
        <taxon>Bacillati</taxon>
        <taxon>Bacillota</taxon>
        <taxon>Erysipelotrichia</taxon>
        <taxon>Erysipelotrichales</taxon>
        <taxon>Erysipelotrichaceae</taxon>
        <taxon>Anaerorhabdus</taxon>
    </lineage>
</organism>
<dbReference type="RefSeq" id="WP_078711968.1">
    <property type="nucleotide sequence ID" value="NZ_FUWY01000004.1"/>
</dbReference>
<dbReference type="InterPro" id="IPR001088">
    <property type="entry name" value="Glyco_hydro_4"/>
</dbReference>
<keyword evidence="9" id="KW-0408">Iron</keyword>
<dbReference type="InterPro" id="IPR022616">
    <property type="entry name" value="Glyco_hydro_4_C"/>
</dbReference>
<evidence type="ECO:0000256" key="8">
    <source>
        <dbReference type="PIRSR" id="PIRSR601088-2"/>
    </source>
</evidence>
<feature type="binding site" evidence="8">
    <location>
        <position position="147"/>
    </location>
    <ligand>
        <name>substrate</name>
    </ligand>
</feature>
<dbReference type="InterPro" id="IPR036291">
    <property type="entry name" value="NAD(P)-bd_dom_sf"/>
</dbReference>
<keyword evidence="9" id="KW-0533">Nickel</keyword>
<keyword evidence="3 11" id="KW-0378">Hydrolase</keyword>
<feature type="binding site" evidence="9">
    <location>
        <position position="170"/>
    </location>
    <ligand>
        <name>Mn(2+)</name>
        <dbReference type="ChEBI" id="CHEBI:29035"/>
    </ligand>
</feature>
<feature type="binding site" evidence="9">
    <location>
        <position position="200"/>
    </location>
    <ligand>
        <name>Mn(2+)</name>
        <dbReference type="ChEBI" id="CHEBI:29035"/>
    </ligand>
</feature>
<dbReference type="EMBL" id="FUWY01000004">
    <property type="protein sequence ID" value="SJZ76955.1"/>
    <property type="molecule type" value="Genomic_DNA"/>
</dbReference>
<comment type="cofactor">
    <cofactor evidence="11">
        <name>NAD(+)</name>
        <dbReference type="ChEBI" id="CHEBI:57540"/>
    </cofactor>
    <text evidence="11">Binds 1 NAD(+) per subunit.</text>
</comment>
<sequence>MKKYNVVICGGGSTYTPDMMELLVMLQKPFPLNKVVLYDIDAERQSIVGEFGKVLFKEYYPEVEFYYTTDKKEAFEGMDFVFVQIRAGGLEQRKNDEKIPYKYGRIGQETCGAGGLSYGVRSVVQMIELIKDVREYAKDAWIINYSNPAAIVAEACKKVFPNDKKIVNICDMPTDVIGRYLPLIGKKRSEVDCIYFGLNHFGWFTAVLDKKTGEDLLPGLLEYIVEHYEELRAQAKERIRNDDDHWGIVFYNHLKMIKDFPYSLPNTYNLYYVYPKLSYSHYSLNRTRYDEVIEGREASVFGFCKNVARLGKMKGTEFDITNKISPYTEFTGEMHSETVYSDNDVHAAYLVELVLSIINNKKELALVMIENNGIVENLDPGMMLEATSIIGKEQILPLKHGTVGQFEKGLLENQYACESLLVEAILENNYQKLLQAFTENRLVGDAEVAKAMIEDFKEANGDYWPEFK</sequence>
<feature type="active site" description="Proton acceptor" evidence="7">
    <location>
        <position position="268"/>
    </location>
</feature>
<keyword evidence="2 9" id="KW-0479">Metal-binding</keyword>
<dbReference type="Gene3D" id="3.40.50.720">
    <property type="entry name" value="NAD(P)-binding Rossmann-like Domain"/>
    <property type="match status" value="1"/>
</dbReference>
<keyword evidence="14" id="KW-1185">Reference proteome</keyword>
<protein>
    <submittedName>
        <fullName evidence="13">Maltose-6'-phosphate glucosidase</fullName>
    </submittedName>
</protein>
<name>A0A1T4NCU3_9FIRM</name>
<dbReference type="Gene3D" id="3.90.110.10">
    <property type="entry name" value="Lactate dehydrogenase/glycoside hydrolase, family 4, C-terminal"/>
    <property type="match status" value="1"/>
</dbReference>
<accession>A0A1T4NCU3</accession>
<dbReference type="GO" id="GO:0016616">
    <property type="term" value="F:oxidoreductase activity, acting on the CH-OH group of donors, NAD or NADP as acceptor"/>
    <property type="evidence" value="ECO:0007669"/>
    <property type="project" value="InterPro"/>
</dbReference>
<evidence type="ECO:0000259" key="12">
    <source>
        <dbReference type="Pfam" id="PF11975"/>
    </source>
</evidence>
<dbReference type="GO" id="GO:0046872">
    <property type="term" value="F:metal ion binding"/>
    <property type="evidence" value="ECO:0007669"/>
    <property type="project" value="UniProtKB-KW"/>
</dbReference>
<evidence type="ECO:0000256" key="7">
    <source>
        <dbReference type="PIRSR" id="PIRSR601088-1"/>
    </source>
</evidence>
<evidence type="ECO:0000256" key="9">
    <source>
        <dbReference type="PIRSR" id="PIRSR601088-3"/>
    </source>
</evidence>
<dbReference type="InterPro" id="IPR015955">
    <property type="entry name" value="Lactate_DH/Glyco_Ohase_4_C"/>
</dbReference>
<dbReference type="GO" id="GO:0005975">
    <property type="term" value="P:carbohydrate metabolic process"/>
    <property type="evidence" value="ECO:0007669"/>
    <property type="project" value="InterPro"/>
</dbReference>
<evidence type="ECO:0000256" key="2">
    <source>
        <dbReference type="ARBA" id="ARBA00022723"/>
    </source>
</evidence>
<gene>
    <name evidence="13" type="ORF">SAMN02745191_1569</name>
</gene>
<dbReference type="PANTHER" id="PTHR32092:SF14">
    <property type="entry name" value="MALTOSE-6'-PHOSPHATE GLUCOSIDASE"/>
    <property type="match status" value="1"/>
</dbReference>
<evidence type="ECO:0000256" key="10">
    <source>
        <dbReference type="PIRSR" id="PIRSR601088-4"/>
    </source>
</evidence>
<comment type="similarity">
    <text evidence="1 11">Belongs to the glycosyl hydrolase 4 family.</text>
</comment>
<evidence type="ECO:0000313" key="14">
    <source>
        <dbReference type="Proteomes" id="UP000243297"/>
    </source>
</evidence>
<dbReference type="Pfam" id="PF11975">
    <property type="entry name" value="Glyco_hydro_4C"/>
    <property type="match status" value="1"/>
</dbReference>